<dbReference type="GeneID" id="77805383"/>
<organism evidence="1 2">
    <name type="scientific">Puccinia triticina</name>
    <dbReference type="NCBI Taxonomy" id="208348"/>
    <lineage>
        <taxon>Eukaryota</taxon>
        <taxon>Fungi</taxon>
        <taxon>Dikarya</taxon>
        <taxon>Basidiomycota</taxon>
        <taxon>Pucciniomycotina</taxon>
        <taxon>Pucciniomycetes</taxon>
        <taxon>Pucciniales</taxon>
        <taxon>Pucciniaceae</taxon>
        <taxon>Puccinia</taxon>
    </lineage>
</organism>
<dbReference type="EMBL" id="CP110437">
    <property type="protein sequence ID" value="WAQ92896.1"/>
    <property type="molecule type" value="Genomic_DNA"/>
</dbReference>
<accession>A0ABY7D6A2</accession>
<protein>
    <submittedName>
        <fullName evidence="1">Uncharacterized protein</fullName>
    </submittedName>
</protein>
<proteinExistence type="predicted"/>
<name>A0ABY7D6A2_9BASI</name>
<gene>
    <name evidence="1" type="ORF">PtA15_17A378</name>
</gene>
<dbReference type="PANTHER" id="PTHR38849:SF1">
    <property type="entry name" value="SMALL SECRETED PROTEIN"/>
    <property type="match status" value="1"/>
</dbReference>
<dbReference type="RefSeq" id="XP_053028451.1">
    <property type="nucleotide sequence ID" value="XM_053164488.1"/>
</dbReference>
<reference evidence="1" key="1">
    <citation type="submission" date="2022-10" db="EMBL/GenBank/DDBJ databases">
        <title>Puccinia triticina Genome sequencing and assembly.</title>
        <authorList>
            <person name="Li C."/>
        </authorList>
    </citation>
    <scope>NUCLEOTIDE SEQUENCE</scope>
    <source>
        <strain evidence="1">Pt15</strain>
    </source>
</reference>
<dbReference type="Proteomes" id="UP001164743">
    <property type="component" value="Chromosome 17A"/>
</dbReference>
<evidence type="ECO:0000313" key="2">
    <source>
        <dbReference type="Proteomes" id="UP001164743"/>
    </source>
</evidence>
<keyword evidence="2" id="KW-1185">Reference proteome</keyword>
<dbReference type="PANTHER" id="PTHR38849">
    <property type="entry name" value="SMALL SECRETED PROTEIN"/>
    <property type="match status" value="1"/>
</dbReference>
<sequence length="64" mass="6794">MTKTAVAAETDFNNAIASAATSKNKGLATELQNGKICNKVLKLTGGTNFLNQYNTAESEENNDI</sequence>
<evidence type="ECO:0000313" key="1">
    <source>
        <dbReference type="EMBL" id="WAQ92896.1"/>
    </source>
</evidence>